<evidence type="ECO:0000259" key="9">
    <source>
        <dbReference type="Pfam" id="PF13962"/>
    </source>
</evidence>
<protein>
    <recommendedName>
        <fullName evidence="9">PGG domain-containing protein</fullName>
    </recommendedName>
</protein>
<dbReference type="SUPFAM" id="SSF48403">
    <property type="entry name" value="Ankyrin repeat"/>
    <property type="match status" value="1"/>
</dbReference>
<organism evidence="10 11">
    <name type="scientific">Xanthoceras sorbifolium</name>
    <dbReference type="NCBI Taxonomy" id="99658"/>
    <lineage>
        <taxon>Eukaryota</taxon>
        <taxon>Viridiplantae</taxon>
        <taxon>Streptophyta</taxon>
        <taxon>Embryophyta</taxon>
        <taxon>Tracheophyta</taxon>
        <taxon>Spermatophyta</taxon>
        <taxon>Magnoliopsida</taxon>
        <taxon>eudicotyledons</taxon>
        <taxon>Gunneridae</taxon>
        <taxon>Pentapetalae</taxon>
        <taxon>rosids</taxon>
        <taxon>malvids</taxon>
        <taxon>Sapindales</taxon>
        <taxon>Sapindaceae</taxon>
        <taxon>Xanthoceroideae</taxon>
        <taxon>Xanthoceras</taxon>
    </lineage>
</organism>
<keyword evidence="2" id="KW-0812">Transmembrane</keyword>
<keyword evidence="6" id="KW-0472">Membrane</keyword>
<dbReference type="Pfam" id="PF00023">
    <property type="entry name" value="Ank"/>
    <property type="match status" value="1"/>
</dbReference>
<keyword evidence="3" id="KW-0677">Repeat</keyword>
<dbReference type="PROSITE" id="PS50088">
    <property type="entry name" value="ANK_REPEAT"/>
    <property type="match status" value="2"/>
</dbReference>
<evidence type="ECO:0000256" key="5">
    <source>
        <dbReference type="ARBA" id="ARBA00023043"/>
    </source>
</evidence>
<keyword evidence="4" id="KW-1133">Transmembrane helix</keyword>
<evidence type="ECO:0000313" key="11">
    <source>
        <dbReference type="Proteomes" id="UP000827721"/>
    </source>
</evidence>
<keyword evidence="11" id="KW-1185">Reference proteome</keyword>
<feature type="domain" description="PGG" evidence="9">
    <location>
        <begin position="272"/>
        <end position="352"/>
    </location>
</feature>
<evidence type="ECO:0000256" key="4">
    <source>
        <dbReference type="ARBA" id="ARBA00022989"/>
    </source>
</evidence>
<evidence type="ECO:0000256" key="3">
    <source>
        <dbReference type="ARBA" id="ARBA00022737"/>
    </source>
</evidence>
<dbReference type="InterPro" id="IPR036770">
    <property type="entry name" value="Ankyrin_rpt-contain_sf"/>
</dbReference>
<accession>A0ABQ8ICP2</accession>
<comment type="subcellular location">
    <subcellularLocation>
        <location evidence="1">Membrane</location>
        <topology evidence="1">Multi-pass membrane protein</topology>
    </subcellularLocation>
</comment>
<dbReference type="Pfam" id="PF13962">
    <property type="entry name" value="PGG"/>
    <property type="match status" value="1"/>
</dbReference>
<reference evidence="10 11" key="1">
    <citation type="submission" date="2021-02" db="EMBL/GenBank/DDBJ databases">
        <title>Plant Genome Project.</title>
        <authorList>
            <person name="Zhang R.-G."/>
        </authorList>
    </citation>
    <scope>NUCLEOTIDE SEQUENCE [LARGE SCALE GENOMIC DNA]</scope>
    <source>
        <tissue evidence="10">Leaves</tissue>
    </source>
</reference>
<feature type="repeat" description="ANK" evidence="7">
    <location>
        <begin position="104"/>
        <end position="124"/>
    </location>
</feature>
<comment type="caution">
    <text evidence="10">The sequence shown here is derived from an EMBL/GenBank/DDBJ whole genome shotgun (WGS) entry which is preliminary data.</text>
</comment>
<dbReference type="SMART" id="SM00248">
    <property type="entry name" value="ANK"/>
    <property type="match status" value="4"/>
</dbReference>
<feature type="region of interest" description="Disordered" evidence="8">
    <location>
        <begin position="220"/>
        <end position="242"/>
    </location>
</feature>
<gene>
    <name evidence="10" type="ORF">JRO89_XS03G0294900</name>
</gene>
<dbReference type="Proteomes" id="UP000827721">
    <property type="component" value="Unassembled WGS sequence"/>
</dbReference>
<evidence type="ECO:0000313" key="10">
    <source>
        <dbReference type="EMBL" id="KAH7574429.1"/>
    </source>
</evidence>
<dbReference type="PROSITE" id="PS50297">
    <property type="entry name" value="ANK_REP_REGION"/>
    <property type="match status" value="2"/>
</dbReference>
<dbReference type="Gene3D" id="1.25.40.20">
    <property type="entry name" value="Ankyrin repeat-containing domain"/>
    <property type="match status" value="2"/>
</dbReference>
<evidence type="ECO:0000256" key="2">
    <source>
        <dbReference type="ARBA" id="ARBA00022692"/>
    </source>
</evidence>
<dbReference type="Pfam" id="PF12796">
    <property type="entry name" value="Ank_2"/>
    <property type="match status" value="1"/>
</dbReference>
<evidence type="ECO:0000256" key="6">
    <source>
        <dbReference type="ARBA" id="ARBA00023136"/>
    </source>
</evidence>
<feature type="repeat" description="ANK" evidence="7">
    <location>
        <begin position="70"/>
        <end position="102"/>
    </location>
</feature>
<dbReference type="PANTHER" id="PTHR24186:SF37">
    <property type="entry name" value="PGG DOMAIN-CONTAINING PROTEIN"/>
    <property type="match status" value="1"/>
</dbReference>
<dbReference type="PANTHER" id="PTHR24186">
    <property type="entry name" value="PROTEIN PHOSPHATASE 1 REGULATORY SUBUNIT"/>
    <property type="match status" value="1"/>
</dbReference>
<name>A0ABQ8ICP2_9ROSI</name>
<dbReference type="InterPro" id="IPR026961">
    <property type="entry name" value="PGG_dom"/>
</dbReference>
<sequence length="353" mass="38780">MERKIYDAAVQGSVTALLNLLQEDSLALDRFMVGCYAETPLHIASMLGHLQFVQVIRNLKPELSGELDSWKSSPLHLATAKGYLDIVKILVSANAEMCFSRDRDGRNPLHIAAIKGHVSVLRELYHQFETLKFLVETIGDQYNGFVNSKSDDGNTILHVAVSSKQVEAIKFLTSKKTIQVNALNAYGLTALGVLTQSYRDVKDWDIGELLRDAGAMTGKTINEVGSSTDQTPRTSVTSHENHQTITGLQFPAGNRKRRRRWENFRRRQHGGNWFDQTRGALMVVASLIATMAFQVGVNPPGGVWQGDSSGAAPAPGPAFPHFPGVSILESTWPCAFTFIWACNTTGFMASLSS</sequence>
<evidence type="ECO:0000256" key="1">
    <source>
        <dbReference type="ARBA" id="ARBA00004141"/>
    </source>
</evidence>
<evidence type="ECO:0000256" key="8">
    <source>
        <dbReference type="SAM" id="MobiDB-lite"/>
    </source>
</evidence>
<dbReference type="EMBL" id="JAFEMO010000003">
    <property type="protein sequence ID" value="KAH7574429.1"/>
    <property type="molecule type" value="Genomic_DNA"/>
</dbReference>
<evidence type="ECO:0000256" key="7">
    <source>
        <dbReference type="PROSITE-ProRule" id="PRU00023"/>
    </source>
</evidence>
<proteinExistence type="predicted"/>
<keyword evidence="5 7" id="KW-0040">ANK repeat</keyword>
<dbReference type="InterPro" id="IPR002110">
    <property type="entry name" value="Ankyrin_rpt"/>
</dbReference>